<evidence type="ECO:0000313" key="3">
    <source>
        <dbReference type="Proteomes" id="UP001500552"/>
    </source>
</evidence>
<comment type="caution">
    <text evidence="2">The sequence shown here is derived from an EMBL/GenBank/DDBJ whole genome shotgun (WGS) entry which is preliminary data.</text>
</comment>
<organism evidence="2 3">
    <name type="scientific">Pontibacter saemangeumensis</name>
    <dbReference type="NCBI Taxonomy" id="1084525"/>
    <lineage>
        <taxon>Bacteria</taxon>
        <taxon>Pseudomonadati</taxon>
        <taxon>Bacteroidota</taxon>
        <taxon>Cytophagia</taxon>
        <taxon>Cytophagales</taxon>
        <taxon>Hymenobacteraceae</taxon>
        <taxon>Pontibacter</taxon>
    </lineage>
</organism>
<name>A0ABP8LIH4_9BACT</name>
<dbReference type="SUPFAM" id="SSF55008">
    <property type="entry name" value="HMA, heavy metal-associated domain"/>
    <property type="match status" value="1"/>
</dbReference>
<dbReference type="Proteomes" id="UP001500552">
    <property type="component" value="Unassembled WGS sequence"/>
</dbReference>
<accession>A0ABP8LIH4</accession>
<dbReference type="EMBL" id="BAABHC010000005">
    <property type="protein sequence ID" value="GAA4429420.1"/>
    <property type="molecule type" value="Genomic_DNA"/>
</dbReference>
<dbReference type="CDD" id="cd00371">
    <property type="entry name" value="HMA"/>
    <property type="match status" value="1"/>
</dbReference>
<protein>
    <recommendedName>
        <fullName evidence="1">HMA domain-containing protein</fullName>
    </recommendedName>
</protein>
<dbReference type="InterPro" id="IPR036163">
    <property type="entry name" value="HMA_dom_sf"/>
</dbReference>
<evidence type="ECO:0000259" key="1">
    <source>
        <dbReference type="PROSITE" id="PS50846"/>
    </source>
</evidence>
<evidence type="ECO:0000313" key="2">
    <source>
        <dbReference type="EMBL" id="GAA4429420.1"/>
    </source>
</evidence>
<reference evidence="3" key="1">
    <citation type="journal article" date="2019" name="Int. J. Syst. Evol. Microbiol.">
        <title>The Global Catalogue of Microorganisms (GCM) 10K type strain sequencing project: providing services to taxonomists for standard genome sequencing and annotation.</title>
        <authorList>
            <consortium name="The Broad Institute Genomics Platform"/>
            <consortium name="The Broad Institute Genome Sequencing Center for Infectious Disease"/>
            <person name="Wu L."/>
            <person name="Ma J."/>
        </authorList>
    </citation>
    <scope>NUCLEOTIDE SEQUENCE [LARGE SCALE GENOMIC DNA]</scope>
    <source>
        <strain evidence="3">JCM 17926</strain>
    </source>
</reference>
<dbReference type="Pfam" id="PF00403">
    <property type="entry name" value="HMA"/>
    <property type="match status" value="1"/>
</dbReference>
<dbReference type="InterPro" id="IPR006121">
    <property type="entry name" value="HMA_dom"/>
</dbReference>
<keyword evidence="3" id="KW-1185">Reference proteome</keyword>
<proteinExistence type="predicted"/>
<sequence length="114" mass="12132">MFGSFAGVSVQAQNTNTTKQTAVAQATETATFEVNGKCGMCKKRIEKAALGPEGVQSASWDVETKALAVKYDPAKVTEADIQKHVAGVGHDTEQVKATEEAYGSLPGCCQYERM</sequence>
<dbReference type="PROSITE" id="PS50846">
    <property type="entry name" value="HMA_2"/>
    <property type="match status" value="1"/>
</dbReference>
<gene>
    <name evidence="2" type="ORF">GCM10023188_14760</name>
</gene>
<feature type="domain" description="HMA" evidence="1">
    <location>
        <begin position="27"/>
        <end position="93"/>
    </location>
</feature>
<dbReference type="Gene3D" id="3.30.70.100">
    <property type="match status" value="1"/>
</dbReference>